<feature type="transmembrane region" description="Helical" evidence="8">
    <location>
        <begin position="109"/>
        <end position="129"/>
    </location>
</feature>
<proteinExistence type="inferred from homology"/>
<keyword evidence="3" id="KW-0813">Transport</keyword>
<reference evidence="9 10" key="1">
    <citation type="submission" date="2020-08" db="EMBL/GenBank/DDBJ databases">
        <title>Genomic Encyclopedia of Type Strains, Phase IV (KMG-IV): sequencing the most valuable type-strain genomes for metagenomic binning, comparative biology and taxonomic classification.</title>
        <authorList>
            <person name="Goeker M."/>
        </authorList>
    </citation>
    <scope>NUCLEOTIDE SEQUENCE [LARGE SCALE GENOMIC DNA]</scope>
    <source>
        <strain evidence="9 10">DSM 101064</strain>
    </source>
</reference>
<keyword evidence="10" id="KW-1185">Reference proteome</keyword>
<name>A0A7W9EWJ9_9RHOB</name>
<organism evidence="9 10">
    <name type="scientific">Yoonia ponticola</name>
    <dbReference type="NCBI Taxonomy" id="1524255"/>
    <lineage>
        <taxon>Bacteria</taxon>
        <taxon>Pseudomonadati</taxon>
        <taxon>Pseudomonadota</taxon>
        <taxon>Alphaproteobacteria</taxon>
        <taxon>Rhodobacterales</taxon>
        <taxon>Paracoccaceae</taxon>
        <taxon>Yoonia</taxon>
    </lineage>
</organism>
<evidence type="ECO:0000256" key="6">
    <source>
        <dbReference type="ARBA" id="ARBA00022989"/>
    </source>
</evidence>
<evidence type="ECO:0000313" key="10">
    <source>
        <dbReference type="Proteomes" id="UP000535415"/>
    </source>
</evidence>
<dbReference type="InterPro" id="IPR052017">
    <property type="entry name" value="TSUP"/>
</dbReference>
<feature type="transmembrane region" description="Helical" evidence="8">
    <location>
        <begin position="234"/>
        <end position="252"/>
    </location>
</feature>
<evidence type="ECO:0000256" key="3">
    <source>
        <dbReference type="ARBA" id="ARBA00022448"/>
    </source>
</evidence>
<evidence type="ECO:0000256" key="4">
    <source>
        <dbReference type="ARBA" id="ARBA00022475"/>
    </source>
</evidence>
<feature type="transmembrane region" description="Helical" evidence="8">
    <location>
        <begin position="85"/>
        <end position="103"/>
    </location>
</feature>
<gene>
    <name evidence="9" type="ORF">FHS72_000287</name>
</gene>
<keyword evidence="5 8" id="KW-0812">Transmembrane</keyword>
<dbReference type="Proteomes" id="UP000535415">
    <property type="component" value="Unassembled WGS sequence"/>
</dbReference>
<comment type="similarity">
    <text evidence="2 8">Belongs to the 4-toluene sulfonate uptake permease (TSUP) (TC 2.A.102) family.</text>
</comment>
<evidence type="ECO:0000313" key="9">
    <source>
        <dbReference type="EMBL" id="MBB5720683.1"/>
    </source>
</evidence>
<dbReference type="PANTHER" id="PTHR30269:SF32">
    <property type="entry name" value="MEMBRANE TRANSPORTER PROTEIN-RELATED"/>
    <property type="match status" value="1"/>
</dbReference>
<protein>
    <recommendedName>
        <fullName evidence="8">Probable membrane transporter protein</fullName>
    </recommendedName>
</protein>
<dbReference type="GO" id="GO:0005886">
    <property type="term" value="C:plasma membrane"/>
    <property type="evidence" value="ECO:0007669"/>
    <property type="project" value="UniProtKB-SubCell"/>
</dbReference>
<sequence length="257" mass="27292">MELILGITIPLDATALAFALAVGFIAGLVKGVVGFGMPMILISGLSSVVSPELALAGLILPTLATNGIQALRQGWSAAWASTRRFQLFLIAGFISLMIAAQFVRVLPQSVMFLIIGTPIIVFVVVQLTGRELRLPAASQRIEVGVGLFAGFMGGLSGIWGPPTVAYLTATNTPKADQMRVQGVIYGLGAVALTFAHIQSGVFRWETAPLSVVMIFPSLIGMAIGDAVQSRIDQVMFRKATLWVLLIVGLNLVRRGFL</sequence>
<evidence type="ECO:0000256" key="2">
    <source>
        <dbReference type="ARBA" id="ARBA00009142"/>
    </source>
</evidence>
<evidence type="ECO:0000256" key="1">
    <source>
        <dbReference type="ARBA" id="ARBA00004651"/>
    </source>
</evidence>
<comment type="subcellular location">
    <subcellularLocation>
        <location evidence="1 8">Cell membrane</location>
        <topology evidence="1 8">Multi-pass membrane protein</topology>
    </subcellularLocation>
</comment>
<evidence type="ECO:0000256" key="8">
    <source>
        <dbReference type="RuleBase" id="RU363041"/>
    </source>
</evidence>
<dbReference type="PANTHER" id="PTHR30269">
    <property type="entry name" value="TRANSMEMBRANE PROTEIN YFCA"/>
    <property type="match status" value="1"/>
</dbReference>
<dbReference type="Pfam" id="PF01925">
    <property type="entry name" value="TauE"/>
    <property type="match status" value="1"/>
</dbReference>
<dbReference type="EMBL" id="JACIJM010000001">
    <property type="protein sequence ID" value="MBB5720683.1"/>
    <property type="molecule type" value="Genomic_DNA"/>
</dbReference>
<dbReference type="InterPro" id="IPR002781">
    <property type="entry name" value="TM_pro_TauE-like"/>
</dbReference>
<evidence type="ECO:0000256" key="5">
    <source>
        <dbReference type="ARBA" id="ARBA00022692"/>
    </source>
</evidence>
<keyword evidence="7 8" id="KW-0472">Membrane</keyword>
<comment type="caution">
    <text evidence="9">The sequence shown here is derived from an EMBL/GenBank/DDBJ whole genome shotgun (WGS) entry which is preliminary data.</text>
</comment>
<evidence type="ECO:0000256" key="7">
    <source>
        <dbReference type="ARBA" id="ARBA00023136"/>
    </source>
</evidence>
<feature type="transmembrane region" description="Helical" evidence="8">
    <location>
        <begin position="39"/>
        <end position="64"/>
    </location>
</feature>
<dbReference type="AlphaFoldDB" id="A0A7W9EWJ9"/>
<feature type="transmembrane region" description="Helical" evidence="8">
    <location>
        <begin position="141"/>
        <end position="160"/>
    </location>
</feature>
<keyword evidence="4 8" id="KW-1003">Cell membrane</keyword>
<accession>A0A7W9EWJ9</accession>
<feature type="transmembrane region" description="Helical" evidence="8">
    <location>
        <begin position="209"/>
        <end position="228"/>
    </location>
</feature>
<dbReference type="RefSeq" id="WP_183524432.1">
    <property type="nucleotide sequence ID" value="NZ_JACIJM010000001.1"/>
</dbReference>
<feature type="transmembrane region" description="Helical" evidence="8">
    <location>
        <begin position="12"/>
        <end position="33"/>
    </location>
</feature>
<feature type="transmembrane region" description="Helical" evidence="8">
    <location>
        <begin position="180"/>
        <end position="197"/>
    </location>
</feature>
<keyword evidence="6 8" id="KW-1133">Transmembrane helix</keyword>